<dbReference type="PANTHER" id="PTHR30535">
    <property type="entry name" value="VITAMIN B12-BINDING PROTEIN"/>
    <property type="match status" value="1"/>
</dbReference>
<dbReference type="AlphaFoldDB" id="A0A1I5VP85"/>
<feature type="domain" description="Fe/B12 periplasmic-binding" evidence="3">
    <location>
        <begin position="48"/>
        <end position="297"/>
    </location>
</feature>
<dbReference type="GO" id="GO:0071281">
    <property type="term" value="P:cellular response to iron ion"/>
    <property type="evidence" value="ECO:0007669"/>
    <property type="project" value="TreeGrafter"/>
</dbReference>
<evidence type="ECO:0000259" key="3">
    <source>
        <dbReference type="PROSITE" id="PS50983"/>
    </source>
</evidence>
<dbReference type="EMBL" id="FOWX01000032">
    <property type="protein sequence ID" value="SFQ09252.1"/>
    <property type="molecule type" value="Genomic_DNA"/>
</dbReference>
<dbReference type="InterPro" id="IPR050902">
    <property type="entry name" value="ABC_Transporter_SBP"/>
</dbReference>
<dbReference type="Pfam" id="PF01497">
    <property type="entry name" value="Peripla_BP_2"/>
    <property type="match status" value="1"/>
</dbReference>
<sequence>MDLSFARLRRRVGLAAALLGLAPALLAAPICVIDDAQREVCLQAPAQRIASLSPGATELVFAAGGGERVVAVVAFSDYPPAARALPSVGSHSRLDLERLLSLQPDLAIVWGSGNSAEQIDALEDFGVPVFYLEPENPEGIAQAIERLARLSDSQAVGRQAAEHFRRGMAELAEQYRDAEPVTVFYQVWNKPLMTVNDAHLIGQVIRLCGGRNVFAELPRQIPRIDIEAVLAANPQAILAGGMGEENRYWLTEWRAYPGLQAVQQDNLFFIPPSLVQRPTPRLLEGSRLLCESLETARARR</sequence>
<keyword evidence="1 2" id="KW-0732">Signal</keyword>
<gene>
    <name evidence="4" type="ORF">SAMN05216190_13236</name>
</gene>
<dbReference type="PROSITE" id="PS50983">
    <property type="entry name" value="FE_B12_PBP"/>
    <property type="match status" value="1"/>
</dbReference>
<evidence type="ECO:0000256" key="2">
    <source>
        <dbReference type="SAM" id="SignalP"/>
    </source>
</evidence>
<dbReference type="PANTHER" id="PTHR30535:SF34">
    <property type="entry name" value="MOLYBDATE-BINDING PROTEIN MOLA"/>
    <property type="match status" value="1"/>
</dbReference>
<dbReference type="SUPFAM" id="SSF53807">
    <property type="entry name" value="Helical backbone' metal receptor"/>
    <property type="match status" value="1"/>
</dbReference>
<dbReference type="CDD" id="cd01144">
    <property type="entry name" value="BtuF"/>
    <property type="match status" value="1"/>
</dbReference>
<evidence type="ECO:0000256" key="1">
    <source>
        <dbReference type="ARBA" id="ARBA00022729"/>
    </source>
</evidence>
<dbReference type="InterPro" id="IPR054828">
    <property type="entry name" value="Vit_B12_bind_prot"/>
</dbReference>
<organism evidence="4 5">
    <name type="scientific">Pseudomonas borbori</name>
    <dbReference type="NCBI Taxonomy" id="289003"/>
    <lineage>
        <taxon>Bacteria</taxon>
        <taxon>Pseudomonadati</taxon>
        <taxon>Pseudomonadota</taxon>
        <taxon>Gammaproteobacteria</taxon>
        <taxon>Pseudomonadales</taxon>
        <taxon>Pseudomonadaceae</taxon>
        <taxon>Pseudomonas</taxon>
    </lineage>
</organism>
<accession>A0A1I5VP85</accession>
<dbReference type="RefSeq" id="WP_090504513.1">
    <property type="nucleotide sequence ID" value="NZ_FOWX01000032.1"/>
</dbReference>
<name>A0A1I5VP85_9PSED</name>
<dbReference type="Gene3D" id="3.40.50.1980">
    <property type="entry name" value="Nitrogenase molybdenum iron protein domain"/>
    <property type="match status" value="2"/>
</dbReference>
<protein>
    <submittedName>
        <fullName evidence="4">Iron complex transport system substrate-binding protein</fullName>
    </submittedName>
</protein>
<evidence type="ECO:0000313" key="5">
    <source>
        <dbReference type="Proteomes" id="UP000198784"/>
    </source>
</evidence>
<dbReference type="NCBIfam" id="NF038402">
    <property type="entry name" value="TroA_like"/>
    <property type="match status" value="1"/>
</dbReference>
<evidence type="ECO:0000313" key="4">
    <source>
        <dbReference type="EMBL" id="SFQ09252.1"/>
    </source>
</evidence>
<proteinExistence type="predicted"/>
<feature type="chain" id="PRO_5011561598" evidence="2">
    <location>
        <begin position="28"/>
        <end position="300"/>
    </location>
</feature>
<dbReference type="STRING" id="289003.SAMN05216190_13236"/>
<dbReference type="Proteomes" id="UP000198784">
    <property type="component" value="Unassembled WGS sequence"/>
</dbReference>
<keyword evidence="5" id="KW-1185">Reference proteome</keyword>
<reference evidence="5" key="1">
    <citation type="submission" date="2016-10" db="EMBL/GenBank/DDBJ databases">
        <authorList>
            <person name="Varghese N."/>
            <person name="Submissions S."/>
        </authorList>
    </citation>
    <scope>NUCLEOTIDE SEQUENCE [LARGE SCALE GENOMIC DNA]</scope>
    <source>
        <strain evidence="5">DSM 17834</strain>
    </source>
</reference>
<dbReference type="OrthoDB" id="6495095at2"/>
<feature type="signal peptide" evidence="2">
    <location>
        <begin position="1"/>
        <end position="27"/>
    </location>
</feature>
<dbReference type="InterPro" id="IPR002491">
    <property type="entry name" value="ABC_transptr_periplasmic_BD"/>
</dbReference>